<gene>
    <name evidence="1" type="ORF">H4C75_04340</name>
</gene>
<reference evidence="1 2" key="1">
    <citation type="submission" date="2020-07" db="EMBL/GenBank/DDBJ databases">
        <title>Diversity of carbapenemase encoding genes among Pseudomonas putida group clinical isolates in a tertiary Brazilian hospital.</title>
        <authorList>
            <person name="Alberto-Lei F."/>
            <person name="Nodari C.S."/>
            <person name="Streling A.P."/>
            <person name="Paulino J.T."/>
            <person name="Bessa-Neto F.O."/>
            <person name="Cayo R."/>
            <person name="Gales A.C."/>
        </authorList>
    </citation>
    <scope>NUCLEOTIDE SEQUENCE [LARGE SCALE GENOMIC DNA]</scope>
    <source>
        <strain evidence="1 2">14802</strain>
    </source>
</reference>
<proteinExistence type="predicted"/>
<evidence type="ECO:0000313" key="2">
    <source>
        <dbReference type="Proteomes" id="UP000541770"/>
    </source>
</evidence>
<name>A0A7W2JS49_9PSED</name>
<evidence type="ECO:0000313" key="1">
    <source>
        <dbReference type="EMBL" id="MBA6063985.1"/>
    </source>
</evidence>
<comment type="caution">
    <text evidence="1">The sequence shown here is derived from an EMBL/GenBank/DDBJ whole genome shotgun (WGS) entry which is preliminary data.</text>
</comment>
<accession>A0A7W2JS49</accession>
<dbReference type="Proteomes" id="UP000541770">
    <property type="component" value="Unassembled WGS sequence"/>
</dbReference>
<dbReference type="AlphaFoldDB" id="A0A7W2JS49"/>
<dbReference type="EMBL" id="JACGDE010000002">
    <property type="protein sequence ID" value="MBA6063985.1"/>
    <property type="molecule type" value="Genomic_DNA"/>
</dbReference>
<protein>
    <submittedName>
        <fullName evidence="1">Uncharacterized protein</fullName>
    </submittedName>
</protein>
<sequence length="268" mass="28616">MPVAQNTPLSALAVMIPEAISAYNIGNRTANYNLTYNTFINARQSGVAGHGGVLGWVRFGNAAVTIHNLLTAFGMDKQGSVLVAPSILANTLQNLQAASIQWIEYIELPMSAPCRTINPHTGLNLSVELGLLYATLSTPGAVTLSGGFVAASKTLHCLFPNLAPMIDGRHSGISYFHILQSTYTPPMGIKNWAGWLGASLPGVPNPSPRGAGRRSWDAARFLAATAVNQHIYEIWQQQNGNPGLHAFLAIDPVPGTSGIPRIIDKLLW</sequence>
<dbReference type="RefSeq" id="WP_182322036.1">
    <property type="nucleotide sequence ID" value="NZ_JACGDE010000002.1"/>
</dbReference>
<organism evidence="1 2">
    <name type="scientific">Pseudomonas mosselii</name>
    <dbReference type="NCBI Taxonomy" id="78327"/>
    <lineage>
        <taxon>Bacteria</taxon>
        <taxon>Pseudomonadati</taxon>
        <taxon>Pseudomonadota</taxon>
        <taxon>Gammaproteobacteria</taxon>
        <taxon>Pseudomonadales</taxon>
        <taxon>Pseudomonadaceae</taxon>
        <taxon>Pseudomonas</taxon>
    </lineage>
</organism>